<dbReference type="VEuPathDB" id="FungiDB:I7I53_00885"/>
<proteinExistence type="predicted"/>
<dbReference type="Proteomes" id="UP000663419">
    <property type="component" value="Chromosome 3"/>
</dbReference>
<protein>
    <submittedName>
        <fullName evidence="1">Uncharacterized protein</fullName>
    </submittedName>
</protein>
<dbReference type="EMBL" id="CP069104">
    <property type="protein sequence ID" value="QSS53587.1"/>
    <property type="molecule type" value="Genomic_DNA"/>
</dbReference>
<accession>A0A8A1LNU4</accession>
<evidence type="ECO:0000313" key="1">
    <source>
        <dbReference type="EMBL" id="QSS53587.1"/>
    </source>
</evidence>
<organism evidence="1 2">
    <name type="scientific">Ajellomyces capsulatus (strain H88)</name>
    <name type="common">Darling's disease fungus</name>
    <name type="synonym">Histoplasma capsulatum</name>
    <dbReference type="NCBI Taxonomy" id="544711"/>
    <lineage>
        <taxon>Eukaryota</taxon>
        <taxon>Fungi</taxon>
        <taxon>Dikarya</taxon>
        <taxon>Ascomycota</taxon>
        <taxon>Pezizomycotina</taxon>
        <taxon>Eurotiomycetes</taxon>
        <taxon>Eurotiomycetidae</taxon>
        <taxon>Onygenales</taxon>
        <taxon>Ajellomycetaceae</taxon>
        <taxon>Histoplasma</taxon>
    </lineage>
</organism>
<evidence type="ECO:0000313" key="2">
    <source>
        <dbReference type="Proteomes" id="UP000663419"/>
    </source>
</evidence>
<dbReference type="AlphaFoldDB" id="A0A8A1LNU4"/>
<name>A0A8A1LNU4_AJEC8</name>
<gene>
    <name evidence="1" type="ORF">I7I53_00885</name>
</gene>
<reference evidence="1" key="1">
    <citation type="submission" date="2021-01" db="EMBL/GenBank/DDBJ databases">
        <title>Chromosome-level genome assembly of a human fungal pathogen reveals clustering of transcriptionally co-regulated genes.</title>
        <authorList>
            <person name="Voorhies M."/>
            <person name="Cohen S."/>
            <person name="Shea T.P."/>
            <person name="Petrus S."/>
            <person name="Munoz J.F."/>
            <person name="Poplawski S."/>
            <person name="Goldman W.E."/>
            <person name="Michael T."/>
            <person name="Cuomo C.A."/>
            <person name="Sil A."/>
            <person name="Beyhan S."/>
        </authorList>
    </citation>
    <scope>NUCLEOTIDE SEQUENCE</scope>
    <source>
        <strain evidence="1">H88</strain>
    </source>
</reference>
<sequence>MSIPVNLLQKTFFSFPVLGRGFLIFYPKGRLSFRYLSINSFSCSRRCWKKARTSNGSGSLRGVLRYHLSPVVLLAPLVTAEFKASLAALGLRLSGSLAPSKRGTNP</sequence>